<comment type="caution">
    <text evidence="6">Lacks conserved residue(s) required for the propagation of feature annotation.</text>
</comment>
<keyword evidence="4 6" id="KW-1015">Disulfide bond</keyword>
<dbReference type="Pfam" id="PF00008">
    <property type="entry name" value="EGF"/>
    <property type="match status" value="3"/>
</dbReference>
<dbReference type="EMBL" id="QNGE01002192">
    <property type="protein sequence ID" value="KAA3676018.1"/>
    <property type="molecule type" value="Genomic_DNA"/>
</dbReference>
<comment type="caution">
    <text evidence="8">The sequence shown here is derived from an EMBL/GenBank/DDBJ whole genome shotgun (WGS) entry which is preliminary data.</text>
</comment>
<keyword evidence="5" id="KW-0325">Glycoprotein</keyword>
<reference evidence="8 9" key="1">
    <citation type="journal article" date="2019" name="Gigascience">
        <title>Whole-genome sequence of the oriental lung fluke Paragonimus westermani.</title>
        <authorList>
            <person name="Oey H."/>
            <person name="Zakrzewski M."/>
            <person name="Narain K."/>
            <person name="Devi K.R."/>
            <person name="Agatsuma T."/>
            <person name="Nawaratna S."/>
            <person name="Gobert G.N."/>
            <person name="Jones M.K."/>
            <person name="Ragan M.A."/>
            <person name="McManus D.P."/>
            <person name="Krause L."/>
        </authorList>
    </citation>
    <scope>NUCLEOTIDE SEQUENCE [LARGE SCALE GENOMIC DNA]</scope>
    <source>
        <strain evidence="8 9">IND2009</strain>
    </source>
</reference>
<organism evidence="8 9">
    <name type="scientific">Paragonimus westermani</name>
    <dbReference type="NCBI Taxonomy" id="34504"/>
    <lineage>
        <taxon>Eukaryota</taxon>
        <taxon>Metazoa</taxon>
        <taxon>Spiralia</taxon>
        <taxon>Lophotrochozoa</taxon>
        <taxon>Platyhelminthes</taxon>
        <taxon>Trematoda</taxon>
        <taxon>Digenea</taxon>
        <taxon>Plagiorchiida</taxon>
        <taxon>Troglotremata</taxon>
        <taxon>Troglotrematidae</taxon>
        <taxon>Paragonimus</taxon>
    </lineage>
</organism>
<feature type="domain" description="EGF-like" evidence="7">
    <location>
        <begin position="33"/>
        <end position="84"/>
    </location>
</feature>
<dbReference type="SMART" id="SM00179">
    <property type="entry name" value="EGF_CA"/>
    <property type="match status" value="2"/>
</dbReference>
<evidence type="ECO:0000313" key="8">
    <source>
        <dbReference type="EMBL" id="KAA3676018.1"/>
    </source>
</evidence>
<protein>
    <recommendedName>
        <fullName evidence="7">EGF-like domain-containing protein</fullName>
    </recommendedName>
</protein>
<evidence type="ECO:0000256" key="1">
    <source>
        <dbReference type="ARBA" id="ARBA00022536"/>
    </source>
</evidence>
<dbReference type="InterPro" id="IPR001881">
    <property type="entry name" value="EGF-like_Ca-bd_dom"/>
</dbReference>
<evidence type="ECO:0000256" key="3">
    <source>
        <dbReference type="ARBA" id="ARBA00022737"/>
    </source>
</evidence>
<gene>
    <name evidence="8" type="ORF">DEA37_0008329</name>
</gene>
<dbReference type="CDD" id="cd00054">
    <property type="entry name" value="EGF_CA"/>
    <property type="match status" value="2"/>
</dbReference>
<dbReference type="SMART" id="SM00181">
    <property type="entry name" value="EGF"/>
    <property type="match status" value="3"/>
</dbReference>
<dbReference type="PRINTS" id="PR00010">
    <property type="entry name" value="EGFBLOOD"/>
</dbReference>
<keyword evidence="1 6" id="KW-0245">EGF-like domain</keyword>
<dbReference type="InterPro" id="IPR051022">
    <property type="entry name" value="Notch_Cell-Fate_Det"/>
</dbReference>
<dbReference type="PROSITE" id="PS00022">
    <property type="entry name" value="EGF_1"/>
    <property type="match status" value="3"/>
</dbReference>
<dbReference type="Proteomes" id="UP000324629">
    <property type="component" value="Unassembled WGS sequence"/>
</dbReference>
<accession>A0A5J4NLV8</accession>
<dbReference type="PROSITE" id="PS50026">
    <property type="entry name" value="EGF_3"/>
    <property type="match status" value="3"/>
</dbReference>
<feature type="disulfide bond" evidence="6">
    <location>
        <begin position="74"/>
        <end position="83"/>
    </location>
</feature>
<feature type="non-terminal residue" evidence="8">
    <location>
        <position position="162"/>
    </location>
</feature>
<dbReference type="InterPro" id="IPR000742">
    <property type="entry name" value="EGF"/>
</dbReference>
<feature type="domain" description="EGF-like" evidence="7">
    <location>
        <begin position="86"/>
        <end position="123"/>
    </location>
</feature>
<feature type="disulfide bond" evidence="6">
    <location>
        <begin position="151"/>
        <end position="160"/>
    </location>
</feature>
<dbReference type="AlphaFoldDB" id="A0A5J4NLV8"/>
<evidence type="ECO:0000256" key="6">
    <source>
        <dbReference type="PROSITE-ProRule" id="PRU00076"/>
    </source>
</evidence>
<dbReference type="FunFam" id="2.10.25.10:FF:000012">
    <property type="entry name" value="Delta-like protein"/>
    <property type="match status" value="1"/>
</dbReference>
<feature type="domain" description="EGF-like" evidence="7">
    <location>
        <begin position="124"/>
        <end position="161"/>
    </location>
</feature>
<feature type="disulfide bond" evidence="6">
    <location>
        <begin position="113"/>
        <end position="122"/>
    </location>
</feature>
<evidence type="ECO:0000259" key="7">
    <source>
        <dbReference type="PROSITE" id="PS50026"/>
    </source>
</evidence>
<proteinExistence type="predicted"/>
<dbReference type="GO" id="GO:0005509">
    <property type="term" value="F:calcium ion binding"/>
    <property type="evidence" value="ECO:0007669"/>
    <property type="project" value="InterPro"/>
</dbReference>
<dbReference type="SUPFAM" id="SSF57196">
    <property type="entry name" value="EGF/Laminin"/>
    <property type="match status" value="3"/>
</dbReference>
<dbReference type="PANTHER" id="PTHR24049">
    <property type="entry name" value="CRUMBS FAMILY MEMBER"/>
    <property type="match status" value="1"/>
</dbReference>
<name>A0A5J4NLV8_9TREM</name>
<dbReference type="FunFam" id="2.10.25.10:FF:000063">
    <property type="entry name" value="Slit guidance ligand 2"/>
    <property type="match status" value="1"/>
</dbReference>
<evidence type="ECO:0000256" key="2">
    <source>
        <dbReference type="ARBA" id="ARBA00022729"/>
    </source>
</evidence>
<sequence length="162" mass="17822">MLEHGGISKAASQNILKRLSCCISLTVHVIRCFDPCESRPCQNDGTCIVDHQTVSWGEFASGPRSNNAGYHCVCKNGWRGLNCTEDVDDCLTEPCLNGGSCEDLPNMRYICHCPTGFIGRNCEFANVCAENPCTNGGRCEADSLGDFTCHCPKWYEGRRCEL</sequence>
<dbReference type="PROSITE" id="PS01186">
    <property type="entry name" value="EGF_2"/>
    <property type="match status" value="2"/>
</dbReference>
<evidence type="ECO:0000256" key="4">
    <source>
        <dbReference type="ARBA" id="ARBA00023157"/>
    </source>
</evidence>
<keyword evidence="3" id="KW-0677">Repeat</keyword>
<evidence type="ECO:0000313" key="9">
    <source>
        <dbReference type="Proteomes" id="UP000324629"/>
    </source>
</evidence>
<keyword evidence="9" id="KW-1185">Reference proteome</keyword>
<dbReference type="Gene3D" id="2.10.25.10">
    <property type="entry name" value="Laminin"/>
    <property type="match status" value="3"/>
</dbReference>
<keyword evidence="2" id="KW-0732">Signal</keyword>
<evidence type="ECO:0000256" key="5">
    <source>
        <dbReference type="ARBA" id="ARBA00023180"/>
    </source>
</evidence>